<dbReference type="RefSeq" id="WP_142026593.1">
    <property type="nucleotide sequence ID" value="NZ_VFQE01000001.1"/>
</dbReference>
<dbReference type="PANTHER" id="PTHR12558:SF13">
    <property type="entry name" value="CELL DIVISION CYCLE PROTEIN 27 HOMOLOG"/>
    <property type="match status" value="1"/>
</dbReference>
<gene>
    <name evidence="2" type="ORF">FHU33_3658</name>
</gene>
<organism evidence="2 3">
    <name type="scientific">Blastococcus colisei</name>
    <dbReference type="NCBI Taxonomy" id="1564162"/>
    <lineage>
        <taxon>Bacteria</taxon>
        <taxon>Bacillati</taxon>
        <taxon>Actinomycetota</taxon>
        <taxon>Actinomycetes</taxon>
        <taxon>Geodermatophilales</taxon>
        <taxon>Geodermatophilaceae</taxon>
        <taxon>Blastococcus</taxon>
    </lineage>
</organism>
<dbReference type="Gene3D" id="1.25.40.10">
    <property type="entry name" value="Tetratricopeptide repeat domain"/>
    <property type="match status" value="2"/>
</dbReference>
<reference evidence="2 3" key="1">
    <citation type="submission" date="2019-06" db="EMBL/GenBank/DDBJ databases">
        <title>Sequencing the genomes of 1000 actinobacteria strains.</title>
        <authorList>
            <person name="Klenk H.-P."/>
        </authorList>
    </citation>
    <scope>NUCLEOTIDE SEQUENCE [LARGE SCALE GENOMIC DNA]</scope>
    <source>
        <strain evidence="2 3">DSM 46837</strain>
    </source>
</reference>
<sequence>MRTRTAVSAVIAGVLLLVVAVAAAYTASVDKDAAAPQQVTAVARVDPIAASIDAAQRRLEEVPGDYTTWAQLGSAYVEQARVTADPSYYDKADGAFQESLALRPEGNDAALSGQGALANARHDFAAAADLAERALAINDYSATAWGVLTDARTQLGDYAGATEALQRMLALRPGLASFTRASYDAELHGDLVAARSALEQALATTDGGAGEAFCRTYLGGLAFSTGDLDEAAAQFDAGLQAVPGDTALLLGRARVLAARGDETSAVETFQAVVNASPLPEHLVEFGAYLESQGRTDEAEQQFALVETVRALFEANGASDDLTMALFAADHGDPATALAAAQAEFERRQNIDSHDALAWALHAAGRDAEALPHAQQATALGGASALFLYHRGTIEAALGQVDQARATLTSALDTNPHFSPLHAPRAEDLLASLGGRP</sequence>
<dbReference type="Proteomes" id="UP000319865">
    <property type="component" value="Unassembled WGS sequence"/>
</dbReference>
<accession>A0A543PJA3</accession>
<dbReference type="SUPFAM" id="SSF48452">
    <property type="entry name" value="TPR-like"/>
    <property type="match status" value="1"/>
</dbReference>
<feature type="chain" id="PRO_5021881810" evidence="1">
    <location>
        <begin position="24"/>
        <end position="436"/>
    </location>
</feature>
<comment type="caution">
    <text evidence="2">The sequence shown here is derived from an EMBL/GenBank/DDBJ whole genome shotgun (WGS) entry which is preliminary data.</text>
</comment>
<protein>
    <submittedName>
        <fullName evidence="2">Tetratricopeptide repeat protein</fullName>
    </submittedName>
</protein>
<feature type="signal peptide" evidence="1">
    <location>
        <begin position="1"/>
        <end position="23"/>
    </location>
</feature>
<keyword evidence="3" id="KW-1185">Reference proteome</keyword>
<dbReference type="AlphaFoldDB" id="A0A543PJA3"/>
<dbReference type="EMBL" id="VFQE01000001">
    <property type="protein sequence ID" value="TQN44166.1"/>
    <property type="molecule type" value="Genomic_DNA"/>
</dbReference>
<evidence type="ECO:0000256" key="1">
    <source>
        <dbReference type="SAM" id="SignalP"/>
    </source>
</evidence>
<dbReference type="Pfam" id="PF13432">
    <property type="entry name" value="TPR_16"/>
    <property type="match status" value="1"/>
</dbReference>
<dbReference type="PANTHER" id="PTHR12558">
    <property type="entry name" value="CELL DIVISION CYCLE 16,23,27"/>
    <property type="match status" value="1"/>
</dbReference>
<proteinExistence type="predicted"/>
<evidence type="ECO:0000313" key="2">
    <source>
        <dbReference type="EMBL" id="TQN44166.1"/>
    </source>
</evidence>
<dbReference type="InterPro" id="IPR011990">
    <property type="entry name" value="TPR-like_helical_dom_sf"/>
</dbReference>
<evidence type="ECO:0000313" key="3">
    <source>
        <dbReference type="Proteomes" id="UP000319865"/>
    </source>
</evidence>
<dbReference type="SMART" id="SM00028">
    <property type="entry name" value="TPR"/>
    <property type="match status" value="6"/>
</dbReference>
<dbReference type="InterPro" id="IPR019734">
    <property type="entry name" value="TPR_rpt"/>
</dbReference>
<dbReference type="OrthoDB" id="5477158at2"/>
<name>A0A543PJA3_9ACTN</name>
<keyword evidence="1" id="KW-0732">Signal</keyword>